<organism evidence="1 2">
    <name type="scientific">Vibrio diazotrophicus</name>
    <dbReference type="NCBI Taxonomy" id="685"/>
    <lineage>
        <taxon>Bacteria</taxon>
        <taxon>Pseudomonadati</taxon>
        <taxon>Pseudomonadota</taxon>
        <taxon>Gammaproteobacteria</taxon>
        <taxon>Vibrionales</taxon>
        <taxon>Vibrionaceae</taxon>
        <taxon>Vibrio</taxon>
    </lineage>
</organism>
<comment type="caution">
    <text evidence="1">The sequence shown here is derived from an EMBL/GenBank/DDBJ whole genome shotgun (WGS) entry which is preliminary data.</text>
</comment>
<dbReference type="AlphaFoldDB" id="A0A2J8I0H1"/>
<gene>
    <name evidence="1" type="ORF">C1N32_15900</name>
</gene>
<evidence type="ECO:0000313" key="2">
    <source>
        <dbReference type="Proteomes" id="UP000236449"/>
    </source>
</evidence>
<reference evidence="1 2" key="1">
    <citation type="submission" date="2018-01" db="EMBL/GenBank/DDBJ databases">
        <title>Draft genome sequences of six Vibrio diazotrophicus strains isolated from deep-sea sediments of the Baltic Sea.</title>
        <authorList>
            <person name="Castillo D."/>
            <person name="Vandieken V."/>
            <person name="Chiang O."/>
            <person name="Middelboe M."/>
        </authorList>
    </citation>
    <scope>NUCLEOTIDE SEQUENCE [LARGE SCALE GENOMIC DNA]</scope>
    <source>
        <strain evidence="1 2">60.27F</strain>
    </source>
</reference>
<proteinExistence type="predicted"/>
<sequence length="69" mass="7961">MFSVGKSLPRILLVDDSIEQRLFCLLDGEVDFHTTPLERSVQSHWCDSTSERTLFRSVPAEEIELGYFL</sequence>
<evidence type="ECO:0000313" key="1">
    <source>
        <dbReference type="EMBL" id="PNI04037.1"/>
    </source>
</evidence>
<protein>
    <submittedName>
        <fullName evidence="1">Uncharacterized protein</fullName>
    </submittedName>
</protein>
<dbReference type="Proteomes" id="UP000236449">
    <property type="component" value="Unassembled WGS sequence"/>
</dbReference>
<accession>A0A2J8I0H1</accession>
<name>A0A2J8I0H1_VIBDI</name>
<dbReference type="EMBL" id="POSK01000010">
    <property type="protein sequence ID" value="PNI04037.1"/>
    <property type="molecule type" value="Genomic_DNA"/>
</dbReference>